<evidence type="ECO:0000256" key="1">
    <source>
        <dbReference type="SAM" id="MobiDB-lite"/>
    </source>
</evidence>
<evidence type="ECO:0000313" key="3">
    <source>
        <dbReference type="WBParaSite" id="Pan_g11021.t1"/>
    </source>
</evidence>
<proteinExistence type="predicted"/>
<organism evidence="2 3">
    <name type="scientific">Panagrellus redivivus</name>
    <name type="common">Microworm</name>
    <dbReference type="NCBI Taxonomy" id="6233"/>
    <lineage>
        <taxon>Eukaryota</taxon>
        <taxon>Metazoa</taxon>
        <taxon>Ecdysozoa</taxon>
        <taxon>Nematoda</taxon>
        <taxon>Chromadorea</taxon>
        <taxon>Rhabditida</taxon>
        <taxon>Tylenchina</taxon>
        <taxon>Panagrolaimomorpha</taxon>
        <taxon>Panagrolaimoidea</taxon>
        <taxon>Panagrolaimidae</taxon>
        <taxon>Panagrellus</taxon>
    </lineage>
</organism>
<dbReference type="Proteomes" id="UP000492821">
    <property type="component" value="Unassembled WGS sequence"/>
</dbReference>
<evidence type="ECO:0000313" key="2">
    <source>
        <dbReference type="Proteomes" id="UP000492821"/>
    </source>
</evidence>
<accession>A0A7E4UPT3</accession>
<reference evidence="2" key="1">
    <citation type="journal article" date="2013" name="Genetics">
        <title>The draft genome and transcriptome of Panagrellus redivivus are shaped by the harsh demands of a free-living lifestyle.</title>
        <authorList>
            <person name="Srinivasan J."/>
            <person name="Dillman A.R."/>
            <person name="Macchietto M.G."/>
            <person name="Heikkinen L."/>
            <person name="Lakso M."/>
            <person name="Fracchia K.M."/>
            <person name="Antoshechkin I."/>
            <person name="Mortazavi A."/>
            <person name="Wong G."/>
            <person name="Sternberg P.W."/>
        </authorList>
    </citation>
    <scope>NUCLEOTIDE SEQUENCE [LARGE SCALE GENOMIC DNA]</scope>
    <source>
        <strain evidence="2">MT8872</strain>
    </source>
</reference>
<sequence>MLNDAFLHFSSSHFHFYRSSDQTSASWPIPQATASRALPPAPRRPDVEAQPGPRLGRRSHDVLMVPVGFMLSFA</sequence>
<reference evidence="3" key="2">
    <citation type="submission" date="2020-10" db="UniProtKB">
        <authorList>
            <consortium name="WormBaseParasite"/>
        </authorList>
    </citation>
    <scope>IDENTIFICATION</scope>
</reference>
<dbReference type="WBParaSite" id="Pan_g11021.t1">
    <property type="protein sequence ID" value="Pan_g11021.t1"/>
    <property type="gene ID" value="Pan_g11021"/>
</dbReference>
<name>A0A7E4UPT3_PANRE</name>
<dbReference type="AlphaFoldDB" id="A0A7E4UPT3"/>
<protein>
    <submittedName>
        <fullName evidence="3">Uncharacterized protein</fullName>
    </submittedName>
</protein>
<feature type="region of interest" description="Disordered" evidence="1">
    <location>
        <begin position="22"/>
        <end position="59"/>
    </location>
</feature>
<keyword evidence="2" id="KW-1185">Reference proteome</keyword>